<dbReference type="Proteomes" id="UP000237983">
    <property type="component" value="Unassembled WGS sequence"/>
</dbReference>
<protein>
    <submittedName>
        <fullName evidence="2">Uncharacterized protein</fullName>
    </submittedName>
</protein>
<name>A0A2T0VDT1_9MICO</name>
<organism evidence="2 3">
    <name type="scientific">Glaciihabitans tibetensis</name>
    <dbReference type="NCBI Taxonomy" id="1266600"/>
    <lineage>
        <taxon>Bacteria</taxon>
        <taxon>Bacillati</taxon>
        <taxon>Actinomycetota</taxon>
        <taxon>Actinomycetes</taxon>
        <taxon>Micrococcales</taxon>
        <taxon>Microbacteriaceae</taxon>
        <taxon>Glaciihabitans</taxon>
    </lineage>
</organism>
<feature type="compositionally biased region" description="Low complexity" evidence="1">
    <location>
        <begin position="93"/>
        <end position="110"/>
    </location>
</feature>
<gene>
    <name evidence="2" type="ORF">B0I08_10432</name>
</gene>
<sequence length="110" mass="12186">MARRAEVSRNDSPGAPPVPLADSLSSDELNFRADPPKRPREPIPVLVWLRFTGTPVQAPAECLEFTSKAALVRYTRPGKTPEQVWVWANAVTRQSQQQPVSSRRASPGPR</sequence>
<dbReference type="AlphaFoldDB" id="A0A2T0VDT1"/>
<keyword evidence="3" id="KW-1185">Reference proteome</keyword>
<reference evidence="2 3" key="1">
    <citation type="submission" date="2018-03" db="EMBL/GenBank/DDBJ databases">
        <title>Genomic Encyclopedia of Type Strains, Phase III (KMG-III): the genomes of soil and plant-associated and newly described type strains.</title>
        <authorList>
            <person name="Whitman W."/>
        </authorList>
    </citation>
    <scope>NUCLEOTIDE SEQUENCE [LARGE SCALE GENOMIC DNA]</scope>
    <source>
        <strain evidence="2 3">CGMCC 1.12484</strain>
    </source>
</reference>
<dbReference type="EMBL" id="PVTL01000004">
    <property type="protein sequence ID" value="PRY68330.1"/>
    <property type="molecule type" value="Genomic_DNA"/>
</dbReference>
<feature type="region of interest" description="Disordered" evidence="1">
    <location>
        <begin position="1"/>
        <end position="40"/>
    </location>
</feature>
<feature type="region of interest" description="Disordered" evidence="1">
    <location>
        <begin position="91"/>
        <end position="110"/>
    </location>
</feature>
<comment type="caution">
    <text evidence="2">The sequence shown here is derived from an EMBL/GenBank/DDBJ whole genome shotgun (WGS) entry which is preliminary data.</text>
</comment>
<feature type="compositionally biased region" description="Basic and acidic residues" evidence="1">
    <location>
        <begin position="29"/>
        <end position="40"/>
    </location>
</feature>
<accession>A0A2T0VDT1</accession>
<evidence type="ECO:0000313" key="2">
    <source>
        <dbReference type="EMBL" id="PRY68330.1"/>
    </source>
</evidence>
<dbReference type="OrthoDB" id="4943146at2"/>
<dbReference type="RefSeq" id="WP_106211714.1">
    <property type="nucleotide sequence ID" value="NZ_PVTL01000004.1"/>
</dbReference>
<evidence type="ECO:0000313" key="3">
    <source>
        <dbReference type="Proteomes" id="UP000237983"/>
    </source>
</evidence>
<proteinExistence type="predicted"/>
<evidence type="ECO:0000256" key="1">
    <source>
        <dbReference type="SAM" id="MobiDB-lite"/>
    </source>
</evidence>